<keyword evidence="1" id="KW-0858">Xylan degradation</keyword>
<evidence type="ECO:0000313" key="4">
    <source>
        <dbReference type="EMBL" id="TZG29558.1"/>
    </source>
</evidence>
<evidence type="ECO:0000256" key="2">
    <source>
        <dbReference type="ARBA" id="ARBA00023277"/>
    </source>
</evidence>
<name>A0A5D9CC65_9SPHN</name>
<keyword evidence="2" id="KW-0119">Carbohydrate metabolism</keyword>
<dbReference type="PANTHER" id="PTHR43772">
    <property type="entry name" value="ENDO-1,4-BETA-XYLANASE"/>
    <property type="match status" value="1"/>
</dbReference>
<evidence type="ECO:0000256" key="1">
    <source>
        <dbReference type="ARBA" id="ARBA00022651"/>
    </source>
</evidence>
<organism evidence="4 5">
    <name type="scientific">Sphingomonas montanisoli</name>
    <dbReference type="NCBI Taxonomy" id="2606412"/>
    <lineage>
        <taxon>Bacteria</taxon>
        <taxon>Pseudomonadati</taxon>
        <taxon>Pseudomonadota</taxon>
        <taxon>Alphaproteobacteria</taxon>
        <taxon>Sphingomonadales</taxon>
        <taxon>Sphingomonadaceae</taxon>
        <taxon>Sphingomonas</taxon>
    </lineage>
</organism>
<keyword evidence="5" id="KW-1185">Reference proteome</keyword>
<comment type="caution">
    <text evidence="4">The sequence shown here is derived from an EMBL/GenBank/DDBJ whole genome shotgun (WGS) entry which is preliminary data.</text>
</comment>
<dbReference type="AlphaFoldDB" id="A0A5D9CC65"/>
<evidence type="ECO:0000259" key="3">
    <source>
        <dbReference type="Pfam" id="PF24793"/>
    </source>
</evidence>
<dbReference type="GO" id="GO:0045493">
    <property type="term" value="P:xylan catabolic process"/>
    <property type="evidence" value="ECO:0007669"/>
    <property type="project" value="UniProtKB-KW"/>
</dbReference>
<dbReference type="InterPro" id="IPR052176">
    <property type="entry name" value="Glycosyl_Hydrlase_43_Enz"/>
</dbReference>
<dbReference type="InterPro" id="IPR056442">
    <property type="entry name" value="GINT1_N"/>
</dbReference>
<dbReference type="Proteomes" id="UP000322077">
    <property type="component" value="Unassembled WGS sequence"/>
</dbReference>
<protein>
    <submittedName>
        <fullName evidence="4">Formyl transferase</fullName>
    </submittedName>
</protein>
<dbReference type="InterPro" id="IPR023296">
    <property type="entry name" value="Glyco_hydro_beta-prop_sf"/>
</dbReference>
<dbReference type="EMBL" id="VTOU01000001">
    <property type="protein sequence ID" value="TZG29558.1"/>
    <property type="molecule type" value="Genomic_DNA"/>
</dbReference>
<dbReference type="PANTHER" id="PTHR43772:SF2">
    <property type="entry name" value="PUTATIVE (AFU_ORTHOLOGUE AFUA_2G04480)-RELATED"/>
    <property type="match status" value="1"/>
</dbReference>
<dbReference type="RefSeq" id="WP_149521214.1">
    <property type="nucleotide sequence ID" value="NZ_VTOU01000001.1"/>
</dbReference>
<dbReference type="GO" id="GO:0016740">
    <property type="term" value="F:transferase activity"/>
    <property type="evidence" value="ECO:0007669"/>
    <property type="project" value="UniProtKB-KW"/>
</dbReference>
<dbReference type="Gene3D" id="2.115.10.20">
    <property type="entry name" value="Glycosyl hydrolase domain, family 43"/>
    <property type="match status" value="1"/>
</dbReference>
<keyword evidence="1" id="KW-0624">Polysaccharide degradation</keyword>
<dbReference type="SUPFAM" id="SSF75005">
    <property type="entry name" value="Arabinanase/levansucrase/invertase"/>
    <property type="match status" value="1"/>
</dbReference>
<feature type="domain" description="Glucosamine inositolphosphorylceramide transferase 1 N-terminal" evidence="3">
    <location>
        <begin position="41"/>
        <end position="241"/>
    </location>
</feature>
<gene>
    <name evidence="4" type="ORF">FYJ91_05400</name>
</gene>
<evidence type="ECO:0000313" key="5">
    <source>
        <dbReference type="Proteomes" id="UP000322077"/>
    </source>
</evidence>
<proteinExistence type="predicted"/>
<dbReference type="Pfam" id="PF24793">
    <property type="entry name" value="GINT1_N"/>
    <property type="match status" value="1"/>
</dbReference>
<accession>A0A5D9CC65</accession>
<keyword evidence="4" id="KW-0808">Transferase</keyword>
<reference evidence="4 5" key="1">
    <citation type="submission" date="2019-08" db="EMBL/GenBank/DDBJ databases">
        <authorList>
            <person name="Wang G."/>
            <person name="Xu Z."/>
        </authorList>
    </citation>
    <scope>NUCLEOTIDE SEQUENCE [LARGE SCALE GENOMIC DNA]</scope>
    <source>
        <strain evidence="4 5">ZX</strain>
    </source>
</reference>
<sequence length="302" mass="34285">MGLRKDIWRPAIVSATIDQIVARGTVEGFDISWLPPMGSFRFIADPFGLWRDDKLYLFVETYDYRVRVGAIEVLVYDHDFTLIDRRMVIEEPWHLSYPFVFEADGETWMLPEAHRSNRLTLYRAVDFPFRWEPAHEIVLDHVPVDATPLFHEGLWWLFYTSASREPDKMSALHVAFAEKLTGPWRPHPMNPVRVDITSSRPGGTPFLLDGQVVLPVQDCSATYGGAIRPLAIPILTPDRFEAEACLPIRAPADFAPYVEGLHTLAAAGPVTLIDAKRTELSAHGLSIEIARETKKLLRRVRA</sequence>